<dbReference type="SUPFAM" id="SSF52058">
    <property type="entry name" value="L domain-like"/>
    <property type="match status" value="1"/>
</dbReference>
<evidence type="ECO:0000256" key="6">
    <source>
        <dbReference type="ARBA" id="ARBA00022989"/>
    </source>
</evidence>
<gene>
    <name evidence="11" type="ORF">NE237_029195</name>
</gene>
<keyword evidence="3" id="KW-0812">Transmembrane</keyword>
<evidence type="ECO:0000259" key="10">
    <source>
        <dbReference type="Pfam" id="PF08263"/>
    </source>
</evidence>
<evidence type="ECO:0000256" key="3">
    <source>
        <dbReference type="ARBA" id="ARBA00022692"/>
    </source>
</evidence>
<evidence type="ECO:0000256" key="1">
    <source>
        <dbReference type="ARBA" id="ARBA00004479"/>
    </source>
</evidence>
<evidence type="ECO:0000256" key="8">
    <source>
        <dbReference type="ARBA" id="ARBA00023180"/>
    </source>
</evidence>
<proteinExistence type="predicted"/>
<dbReference type="OrthoDB" id="1394818at2759"/>
<name>A0A9Q0GRD6_9MAGN</name>
<keyword evidence="12" id="KW-1185">Reference proteome</keyword>
<sequence length="141" mass="16491">MWWWWCFLFFFQSLFKGSCFLSSPSAPQLCPHDERSALLQLKQKHHHVSLPDFHLNSWKTNSDCCFWEGITCDGTIGHVVALDLFNKSFQGSIHSNSSLFHLHHLRMLNLSWNDLNYFAPSGFGILPRKCRTLWVAFVKEM</sequence>
<dbReference type="Proteomes" id="UP001141806">
    <property type="component" value="Unassembled WGS sequence"/>
</dbReference>
<evidence type="ECO:0000313" key="12">
    <source>
        <dbReference type="Proteomes" id="UP001141806"/>
    </source>
</evidence>
<evidence type="ECO:0000256" key="4">
    <source>
        <dbReference type="ARBA" id="ARBA00022729"/>
    </source>
</evidence>
<dbReference type="InterPro" id="IPR032675">
    <property type="entry name" value="LRR_dom_sf"/>
</dbReference>
<reference evidence="11" key="1">
    <citation type="journal article" date="2023" name="Plant J.">
        <title>The genome of the king protea, Protea cynaroides.</title>
        <authorList>
            <person name="Chang J."/>
            <person name="Duong T.A."/>
            <person name="Schoeman C."/>
            <person name="Ma X."/>
            <person name="Roodt D."/>
            <person name="Barker N."/>
            <person name="Li Z."/>
            <person name="Van de Peer Y."/>
            <person name="Mizrachi E."/>
        </authorList>
    </citation>
    <scope>NUCLEOTIDE SEQUENCE</scope>
    <source>
        <tissue evidence="11">Young leaves</tissue>
    </source>
</reference>
<evidence type="ECO:0000256" key="2">
    <source>
        <dbReference type="ARBA" id="ARBA00022614"/>
    </source>
</evidence>
<feature type="signal peptide" evidence="9">
    <location>
        <begin position="1"/>
        <end position="19"/>
    </location>
</feature>
<dbReference type="GO" id="GO:0016020">
    <property type="term" value="C:membrane"/>
    <property type="evidence" value="ECO:0007669"/>
    <property type="project" value="UniProtKB-SubCell"/>
</dbReference>
<keyword evidence="4 9" id="KW-0732">Signal</keyword>
<keyword evidence="7" id="KW-0472">Membrane</keyword>
<feature type="chain" id="PRO_5040184487" description="Leucine-rich repeat-containing N-terminal plant-type domain-containing protein" evidence="9">
    <location>
        <begin position="20"/>
        <end position="141"/>
    </location>
</feature>
<keyword evidence="6" id="KW-1133">Transmembrane helix</keyword>
<dbReference type="Pfam" id="PF08263">
    <property type="entry name" value="LRRNT_2"/>
    <property type="match status" value="1"/>
</dbReference>
<dbReference type="AlphaFoldDB" id="A0A9Q0GRD6"/>
<comment type="caution">
    <text evidence="11">The sequence shown here is derived from an EMBL/GenBank/DDBJ whole genome shotgun (WGS) entry which is preliminary data.</text>
</comment>
<evidence type="ECO:0000256" key="5">
    <source>
        <dbReference type="ARBA" id="ARBA00022737"/>
    </source>
</evidence>
<dbReference type="Gene3D" id="3.80.10.10">
    <property type="entry name" value="Ribonuclease Inhibitor"/>
    <property type="match status" value="1"/>
</dbReference>
<evidence type="ECO:0000256" key="7">
    <source>
        <dbReference type="ARBA" id="ARBA00023136"/>
    </source>
</evidence>
<accession>A0A9Q0GRD6</accession>
<dbReference type="PANTHER" id="PTHR48061">
    <property type="entry name" value="LEUCINE-RICH REPEAT RECEPTOR PROTEIN KINASE EMS1-LIKE-RELATED"/>
    <property type="match status" value="1"/>
</dbReference>
<dbReference type="InterPro" id="IPR013210">
    <property type="entry name" value="LRR_N_plant-typ"/>
</dbReference>
<protein>
    <recommendedName>
        <fullName evidence="10">Leucine-rich repeat-containing N-terminal plant-type domain-containing protein</fullName>
    </recommendedName>
</protein>
<keyword evidence="5" id="KW-0677">Repeat</keyword>
<dbReference type="EMBL" id="JAMYWD010000012">
    <property type="protein sequence ID" value="KAJ4952363.1"/>
    <property type="molecule type" value="Genomic_DNA"/>
</dbReference>
<evidence type="ECO:0000256" key="9">
    <source>
        <dbReference type="SAM" id="SignalP"/>
    </source>
</evidence>
<dbReference type="InterPro" id="IPR046956">
    <property type="entry name" value="RLP23-like"/>
</dbReference>
<dbReference type="PANTHER" id="PTHR48061:SF12">
    <property type="entry name" value="DISEASE RESISTANCE LIKE PROTEIN"/>
    <property type="match status" value="1"/>
</dbReference>
<keyword evidence="2" id="KW-0433">Leucine-rich repeat</keyword>
<comment type="subcellular location">
    <subcellularLocation>
        <location evidence="1">Membrane</location>
        <topology evidence="1">Single-pass type I membrane protein</topology>
    </subcellularLocation>
</comment>
<feature type="domain" description="Leucine-rich repeat-containing N-terminal plant-type" evidence="10">
    <location>
        <begin position="32"/>
        <end position="73"/>
    </location>
</feature>
<keyword evidence="8" id="KW-0325">Glycoprotein</keyword>
<organism evidence="11 12">
    <name type="scientific">Protea cynaroides</name>
    <dbReference type="NCBI Taxonomy" id="273540"/>
    <lineage>
        <taxon>Eukaryota</taxon>
        <taxon>Viridiplantae</taxon>
        <taxon>Streptophyta</taxon>
        <taxon>Embryophyta</taxon>
        <taxon>Tracheophyta</taxon>
        <taxon>Spermatophyta</taxon>
        <taxon>Magnoliopsida</taxon>
        <taxon>Proteales</taxon>
        <taxon>Proteaceae</taxon>
        <taxon>Protea</taxon>
    </lineage>
</organism>
<evidence type="ECO:0000313" key="11">
    <source>
        <dbReference type="EMBL" id="KAJ4952363.1"/>
    </source>
</evidence>